<dbReference type="Proteomes" id="UP000593560">
    <property type="component" value="Unassembled WGS sequence"/>
</dbReference>
<evidence type="ECO:0000259" key="4">
    <source>
        <dbReference type="PROSITE" id="PS51035"/>
    </source>
</evidence>
<dbReference type="OrthoDB" id="787121at2759"/>
<dbReference type="Pfam" id="PF02179">
    <property type="entry name" value="BAG"/>
    <property type="match status" value="1"/>
</dbReference>
<feature type="compositionally biased region" description="Polar residues" evidence="3">
    <location>
        <begin position="441"/>
        <end position="451"/>
    </location>
</feature>
<feature type="region of interest" description="Disordered" evidence="3">
    <location>
        <begin position="187"/>
        <end position="222"/>
    </location>
</feature>
<feature type="compositionally biased region" description="Basic and acidic residues" evidence="3">
    <location>
        <begin position="269"/>
        <end position="279"/>
    </location>
</feature>
<feature type="compositionally biased region" description="Basic and acidic residues" evidence="3">
    <location>
        <begin position="187"/>
        <end position="206"/>
    </location>
</feature>
<feature type="compositionally biased region" description="Basic and acidic residues" evidence="3">
    <location>
        <begin position="499"/>
        <end position="535"/>
    </location>
</feature>
<feature type="compositionally biased region" description="Basic and acidic residues" evidence="3">
    <location>
        <begin position="342"/>
        <end position="371"/>
    </location>
</feature>
<dbReference type="GO" id="GO:0009506">
    <property type="term" value="C:plasmodesma"/>
    <property type="evidence" value="ECO:0007669"/>
    <property type="project" value="TreeGrafter"/>
</dbReference>
<evidence type="ECO:0000256" key="3">
    <source>
        <dbReference type="SAM" id="MobiDB-lite"/>
    </source>
</evidence>
<feature type="region of interest" description="Disordered" evidence="3">
    <location>
        <begin position="732"/>
        <end position="758"/>
    </location>
</feature>
<dbReference type="GO" id="GO:0006457">
    <property type="term" value="P:protein folding"/>
    <property type="evidence" value="ECO:0007669"/>
    <property type="project" value="TreeGrafter"/>
</dbReference>
<dbReference type="SUPFAM" id="SSF63491">
    <property type="entry name" value="BAG domain"/>
    <property type="match status" value="1"/>
</dbReference>
<feature type="compositionally biased region" description="Basic and acidic residues" evidence="3">
    <location>
        <begin position="144"/>
        <end position="163"/>
    </location>
</feature>
<keyword evidence="1" id="KW-0143">Chaperone</keyword>
<dbReference type="InterPro" id="IPR040400">
    <property type="entry name" value="BAG5/6/7/8"/>
</dbReference>
<dbReference type="PANTHER" id="PTHR33322:SF16">
    <property type="entry name" value="BAG FAMILY MOLECULAR CHAPERONE REGULATOR 6"/>
    <property type="match status" value="1"/>
</dbReference>
<evidence type="ECO:0000256" key="1">
    <source>
        <dbReference type="ARBA" id="ARBA00023186"/>
    </source>
</evidence>
<keyword evidence="6" id="KW-1185">Reference proteome</keyword>
<sequence length="925" mass="104045">MMPVSSYMDSNPHLRNQAPYPPHYFPGFEAVPPHFKADPSKSPLMYESWPCSGNCSSYPPVPYYGCCNHGNFPGYYSFRPSFPHFAPSPAFHHYPNYPAFPEPYPLCYTPPHYLNQQPRYEYDKDPRTNYHCCGCPNHLHNQKNDTSLKIEEQESDAKKKEGDSEAPIRPSSFPYPVMWFPPEYMKSKEHGKQNDRMEVSDSDKVPCARPSKSLKSTEQEPRVRNDWFPLDMNGWKSLMQGEGEKQSRNQHNQDNMTQFPVPIFWLPNSDRKQEDENRDKRRMITASDNLKQAPVKVEFIPGESSVNDVKLDKPESDKEISQNKNAAETRGKTTSQKCVPIEVKEGKFEGTEKKGKDVKDVRVKRAEDTTKNELGTVAKRKSPSPSKTSKFSPVCLRVDPLPKKKNGNGNGSSRSPSPRKGQPEDTLTKASAAPGRKEDSAVNTQNTSGSLDSVELVEKKIKEIPVIAERPKENKARENISSNQAQVLGDSQEVSEQPTVEKTKEDNHENKTEEETKTSFEEVMGAEKEADSVEVARDQCKTEVGRMSDDEAAKLIQSAFRGFEVRKWEPLKKLKQIADVREQVNEVRNHIQSLESSTDHNKDDKLRLLAGEKIMTLLLRLDSIQGLHLSVRDLRKSLVKELVTLQEKLDSLTRRWTEEKAEDLGITESADCPNGQVSENICMEKESENASAALEESTENANDITALDQQYITHTVDGKDGEITELPFVEQGIDGKTDNNSMEASHRTPRIEDGGQSTNLGHVVHLSSNSEHKFNADDVMEILVDINSEEDKLRSLPKADQVDAVGELEKEIGNNSGEKASDLPINTSSPDEAENLQCTQKDQEINLLEVLPVGVIDEELAISKIDEHLLEAEPNNGVEDEKEIDLFKELPAGVIDEYLLEAEPNNGVKDEKEMDSFKELPAGVI</sequence>
<dbReference type="InterPro" id="IPR003103">
    <property type="entry name" value="BAG_domain"/>
</dbReference>
<feature type="compositionally biased region" description="Low complexity" evidence="3">
    <location>
        <begin position="411"/>
        <end position="420"/>
    </location>
</feature>
<dbReference type="InterPro" id="IPR036533">
    <property type="entry name" value="BAG_dom_sf"/>
</dbReference>
<dbReference type="EMBL" id="JABFAD010000004">
    <property type="protein sequence ID" value="MBA0796318.1"/>
    <property type="molecule type" value="Genomic_DNA"/>
</dbReference>
<dbReference type="Gene3D" id="1.20.58.120">
    <property type="entry name" value="BAG domain"/>
    <property type="match status" value="1"/>
</dbReference>
<dbReference type="CDD" id="cd23767">
    <property type="entry name" value="IQCD"/>
    <property type="match status" value="1"/>
</dbReference>
<gene>
    <name evidence="5" type="ORF">Gohar_007095</name>
</gene>
<reference evidence="5 6" key="1">
    <citation type="journal article" date="2019" name="Genome Biol. Evol.">
        <title>Insights into the evolution of the New World diploid cottons (Gossypium, subgenus Houzingenia) based on genome sequencing.</title>
        <authorList>
            <person name="Grover C.E."/>
            <person name="Arick M.A. 2nd"/>
            <person name="Thrash A."/>
            <person name="Conover J.L."/>
            <person name="Sanders W.S."/>
            <person name="Peterson D.G."/>
            <person name="Frelichowski J.E."/>
            <person name="Scheffler J.A."/>
            <person name="Scheffler B.E."/>
            <person name="Wendel J.F."/>
        </authorList>
    </citation>
    <scope>NUCLEOTIDE SEQUENCE [LARGE SCALE GENOMIC DNA]</scope>
    <source>
        <strain evidence="5">0</strain>
        <tissue evidence="5">Leaf</tissue>
    </source>
</reference>
<feature type="compositionally biased region" description="Low complexity" evidence="3">
    <location>
        <begin position="383"/>
        <end position="393"/>
    </location>
</feature>
<proteinExistence type="predicted"/>
<dbReference type="GO" id="GO:0051087">
    <property type="term" value="F:protein-folding chaperone binding"/>
    <property type="evidence" value="ECO:0007669"/>
    <property type="project" value="InterPro"/>
</dbReference>
<organism evidence="5 6">
    <name type="scientific">Gossypium harknessii</name>
    <dbReference type="NCBI Taxonomy" id="34285"/>
    <lineage>
        <taxon>Eukaryota</taxon>
        <taxon>Viridiplantae</taxon>
        <taxon>Streptophyta</taxon>
        <taxon>Embryophyta</taxon>
        <taxon>Tracheophyta</taxon>
        <taxon>Spermatophyta</taxon>
        <taxon>Magnoliopsida</taxon>
        <taxon>eudicotyledons</taxon>
        <taxon>Gunneridae</taxon>
        <taxon>Pentapetalae</taxon>
        <taxon>rosids</taxon>
        <taxon>malvids</taxon>
        <taxon>Malvales</taxon>
        <taxon>Malvaceae</taxon>
        <taxon>Malvoideae</taxon>
        <taxon>Gossypium</taxon>
    </lineage>
</organism>
<name>A0A7J9GG36_9ROSI</name>
<protein>
    <recommendedName>
        <fullName evidence="4">BAG domain-containing protein</fullName>
    </recommendedName>
</protein>
<dbReference type="SMART" id="SM00264">
    <property type="entry name" value="BAG"/>
    <property type="match status" value="1"/>
</dbReference>
<feature type="domain" description="BAG" evidence="4">
    <location>
        <begin position="576"/>
        <end position="653"/>
    </location>
</feature>
<feature type="region of interest" description="Disordered" evidence="3">
    <location>
        <begin position="266"/>
        <end position="535"/>
    </location>
</feature>
<feature type="region of interest" description="Disordered" evidence="3">
    <location>
        <begin position="144"/>
        <end position="170"/>
    </location>
</feature>
<accession>A0A7J9GG36</accession>
<dbReference type="PROSITE" id="PS51035">
    <property type="entry name" value="BAG"/>
    <property type="match status" value="1"/>
</dbReference>
<evidence type="ECO:0000256" key="2">
    <source>
        <dbReference type="SAM" id="Coils"/>
    </source>
</evidence>
<evidence type="ECO:0000313" key="5">
    <source>
        <dbReference type="EMBL" id="MBA0796318.1"/>
    </source>
</evidence>
<dbReference type="PANTHER" id="PTHR33322">
    <property type="entry name" value="BAG DOMAIN CONTAINING PROTEIN, EXPRESSED"/>
    <property type="match status" value="1"/>
</dbReference>
<feature type="compositionally biased region" description="Basic and acidic residues" evidence="3">
    <location>
        <begin position="456"/>
        <end position="478"/>
    </location>
</feature>
<feature type="coiled-coil region" evidence="2">
    <location>
        <begin position="635"/>
        <end position="662"/>
    </location>
</feature>
<feature type="non-terminal residue" evidence="5">
    <location>
        <position position="1"/>
    </location>
</feature>
<evidence type="ECO:0000313" key="6">
    <source>
        <dbReference type="Proteomes" id="UP000593560"/>
    </source>
</evidence>
<keyword evidence="2" id="KW-0175">Coiled coil</keyword>
<feature type="compositionally biased region" description="Basic and acidic residues" evidence="3">
    <location>
        <begin position="309"/>
        <end position="331"/>
    </location>
</feature>
<comment type="caution">
    <text evidence="5">The sequence shown here is derived from an EMBL/GenBank/DDBJ whole genome shotgun (WGS) entry which is preliminary data.</text>
</comment>
<dbReference type="AlphaFoldDB" id="A0A7J9GG36"/>
<feature type="compositionally biased region" description="Basic and acidic residues" evidence="3">
    <location>
        <begin position="744"/>
        <end position="753"/>
    </location>
</feature>
<dbReference type="FunFam" id="1.20.58.120:FF:000010">
    <property type="entry name" value="BAG family molecular chaperone regulator 6"/>
    <property type="match status" value="1"/>
</dbReference>